<evidence type="ECO:0000313" key="1">
    <source>
        <dbReference type="EMBL" id="KUQ81963.1"/>
    </source>
</evidence>
<dbReference type="OrthoDB" id="6590090at2"/>
<sequence>MKIELAIDRMKKLPDGAIPALESELLKRLSKQFDECQLTIKRAGNDGLTVFGGDKKEVEHIVQETWESADEWFY</sequence>
<dbReference type="GO" id="GO:0009432">
    <property type="term" value="P:SOS response"/>
    <property type="evidence" value="ECO:0007669"/>
    <property type="project" value="TreeGrafter"/>
</dbReference>
<comment type="caution">
    <text evidence="1">The sequence shown here is derived from an EMBL/GenBank/DDBJ whole genome shotgun (WGS) entry which is preliminary data.</text>
</comment>
<protein>
    <submittedName>
        <fullName evidence="1">XRE family transcriptional regulator</fullName>
    </submittedName>
</protein>
<evidence type="ECO:0000313" key="2">
    <source>
        <dbReference type="Proteomes" id="UP000064715"/>
    </source>
</evidence>
<gene>
    <name evidence="1" type="ORF">AWI28_20455</name>
</gene>
<dbReference type="Pfam" id="PF06183">
    <property type="entry name" value="DinI"/>
    <property type="match status" value="1"/>
</dbReference>
<dbReference type="InterPro" id="IPR010391">
    <property type="entry name" value="DNA_damage-inducible_DinI-like"/>
</dbReference>
<name>A0A0X4EJP7_9ENTR</name>
<dbReference type="SUPFAM" id="SSF54857">
    <property type="entry name" value="DNA damage-inducible protein DinI"/>
    <property type="match status" value="1"/>
</dbReference>
<dbReference type="PANTHER" id="PTHR36572">
    <property type="entry name" value="DNA DAMAGE-INDUCIBLE PROTEIN I-RELATED"/>
    <property type="match status" value="1"/>
</dbReference>
<keyword evidence="2" id="KW-1185">Reference proteome</keyword>
<dbReference type="InterPro" id="IPR036687">
    <property type="entry name" value="DinI-like_sf"/>
</dbReference>
<dbReference type="Gene3D" id="3.30.910.10">
    <property type="entry name" value="DinI-like"/>
    <property type="match status" value="1"/>
</dbReference>
<dbReference type="EMBL" id="LRCR01000030">
    <property type="protein sequence ID" value="KUQ81963.1"/>
    <property type="molecule type" value="Genomic_DNA"/>
</dbReference>
<dbReference type="Proteomes" id="UP000064715">
    <property type="component" value="Unassembled WGS sequence"/>
</dbReference>
<dbReference type="RefSeq" id="WP_059311994.1">
    <property type="nucleotide sequence ID" value="NZ_LRCR01000030.1"/>
</dbReference>
<dbReference type="AlphaFoldDB" id="A0A0X4EJP7"/>
<organism evidence="1 2">
    <name type="scientific">Enterobacter genomosp. O</name>
    <dbReference type="NCBI Taxonomy" id="2364150"/>
    <lineage>
        <taxon>Bacteria</taxon>
        <taxon>Pseudomonadati</taxon>
        <taxon>Pseudomonadota</taxon>
        <taxon>Gammaproteobacteria</taxon>
        <taxon>Enterobacterales</taxon>
        <taxon>Enterobacteriaceae</taxon>
        <taxon>Enterobacter</taxon>
        <taxon>Enterobacter cloacae complex</taxon>
        <taxon>Enterobacter cloacae complex clade O</taxon>
    </lineage>
</organism>
<dbReference type="PANTHER" id="PTHR36572:SF2">
    <property type="entry name" value="DNA DAMAGE-INDUCIBLE PROTEIN I"/>
    <property type="match status" value="1"/>
</dbReference>
<reference evidence="2" key="1">
    <citation type="submission" date="2016-01" db="EMBL/GenBank/DDBJ databases">
        <title>WGS of SAMN04407783.</title>
        <authorList>
            <person name="Adams M."/>
            <person name="Sutton G."/>
            <person name="Nelson K."/>
            <person name="Thaden J."/>
            <person name="Fowler V."/>
            <person name="Mccorrison J."/>
            <person name="Sanka R."/>
            <person name="Brinkac L."/>
            <person name="Nierman W."/>
        </authorList>
    </citation>
    <scope>NUCLEOTIDE SEQUENCE [LARGE SCALE GENOMIC DNA]</scope>
    <source>
        <strain evidence="2">GN04363</strain>
    </source>
</reference>
<proteinExistence type="predicted"/>
<accession>A0A0X4EJP7</accession>